<dbReference type="HOGENOM" id="CLU_1002590_0_0_1"/>
<sequence length="278" mass="30331">MDVSTNTLLFGNNGTKVKTVQLYVSPPPSPAPKCPTKSSFEVWVNTTPEDHSPSTTKSLTARAAAEHTPFQSEEEEGESGIGHESDDESRTSMNEPQPDEGVKEDNEGQQDNDDKTSGELMVQYVYQRESDPVVRSKCGRCLKSAGWRAKSPVSDLPKRSACPTWTAVVSRHFEIGVCNTRRAHELIEMARPTLASRDMPPRKRSRGREINEDGTRTKSKATKLPTIGGKGKGKGKAPAPAPASLEASSDIDDIYATHLTTSKSEGEHQEHQAATFEP</sequence>
<keyword evidence="3" id="KW-1185">Reference proteome</keyword>
<feature type="region of interest" description="Disordered" evidence="1">
    <location>
        <begin position="44"/>
        <end position="117"/>
    </location>
</feature>
<dbReference type="PaxDb" id="4113-PGSC0003DMT400095863"/>
<proteinExistence type="predicted"/>
<organism evidence="2 3">
    <name type="scientific">Solanum tuberosum</name>
    <name type="common">Potato</name>
    <dbReference type="NCBI Taxonomy" id="4113"/>
    <lineage>
        <taxon>Eukaryota</taxon>
        <taxon>Viridiplantae</taxon>
        <taxon>Streptophyta</taxon>
        <taxon>Embryophyta</taxon>
        <taxon>Tracheophyta</taxon>
        <taxon>Spermatophyta</taxon>
        <taxon>Magnoliopsida</taxon>
        <taxon>eudicotyledons</taxon>
        <taxon>Gunneridae</taxon>
        <taxon>Pentapetalae</taxon>
        <taxon>asterids</taxon>
        <taxon>lamiids</taxon>
        <taxon>Solanales</taxon>
        <taxon>Solanaceae</taxon>
        <taxon>Solanoideae</taxon>
        <taxon>Solaneae</taxon>
        <taxon>Solanum</taxon>
    </lineage>
</organism>
<feature type="compositionally biased region" description="Low complexity" evidence="1">
    <location>
        <begin position="236"/>
        <end position="248"/>
    </location>
</feature>
<reference evidence="3" key="1">
    <citation type="journal article" date="2011" name="Nature">
        <title>Genome sequence and analysis of the tuber crop potato.</title>
        <authorList>
            <consortium name="The Potato Genome Sequencing Consortium"/>
        </authorList>
    </citation>
    <scope>NUCLEOTIDE SEQUENCE [LARGE SCALE GENOMIC DNA]</scope>
    <source>
        <strain evidence="3">cv. DM1-3 516 R44</strain>
    </source>
</reference>
<evidence type="ECO:0008006" key="4">
    <source>
        <dbReference type="Google" id="ProtNLM"/>
    </source>
</evidence>
<feature type="compositionally biased region" description="Basic and acidic residues" evidence="1">
    <location>
        <begin position="81"/>
        <end position="90"/>
    </location>
</feature>
<feature type="compositionally biased region" description="Basic and acidic residues" evidence="1">
    <location>
        <begin position="100"/>
        <end position="117"/>
    </location>
</feature>
<evidence type="ECO:0000313" key="2">
    <source>
        <dbReference type="EnsemblPlants" id="PGSC0003DMT400095863"/>
    </source>
</evidence>
<protein>
    <recommendedName>
        <fullName evidence="4">Integrase core domain containing protein</fullName>
    </recommendedName>
</protein>
<dbReference type="Gramene" id="PGSC0003DMT400095863">
    <property type="protein sequence ID" value="PGSC0003DMT400095863"/>
    <property type="gene ID" value="PGSC0003DMG400045434"/>
</dbReference>
<reference evidence="2" key="2">
    <citation type="submission" date="2015-06" db="UniProtKB">
        <authorList>
            <consortium name="EnsemblPlants"/>
        </authorList>
    </citation>
    <scope>IDENTIFICATION</scope>
    <source>
        <strain evidence="2">DM1-3 516 R44</strain>
    </source>
</reference>
<dbReference type="EnsemblPlants" id="PGSC0003DMT400095863">
    <property type="protein sequence ID" value="PGSC0003DMT400095863"/>
    <property type="gene ID" value="PGSC0003DMG400045434"/>
</dbReference>
<dbReference type="AlphaFoldDB" id="M1DX74"/>
<dbReference type="InParanoid" id="M1DX74"/>
<evidence type="ECO:0000313" key="3">
    <source>
        <dbReference type="Proteomes" id="UP000011115"/>
    </source>
</evidence>
<feature type="region of interest" description="Disordered" evidence="1">
    <location>
        <begin position="196"/>
        <end position="278"/>
    </location>
</feature>
<name>M1DX74_SOLTU</name>
<dbReference type="Proteomes" id="UP000011115">
    <property type="component" value="Unassembled WGS sequence"/>
</dbReference>
<evidence type="ECO:0000256" key="1">
    <source>
        <dbReference type="SAM" id="MobiDB-lite"/>
    </source>
</evidence>
<feature type="compositionally biased region" description="Basic and acidic residues" evidence="1">
    <location>
        <begin position="207"/>
        <end position="216"/>
    </location>
</feature>
<accession>M1DX74</accession>